<dbReference type="EMBL" id="GBRH01229370">
    <property type="protein sequence ID" value="JAD68525.1"/>
    <property type="molecule type" value="Transcribed_RNA"/>
</dbReference>
<evidence type="ECO:0000313" key="2">
    <source>
        <dbReference type="EMBL" id="JAD68525.1"/>
    </source>
</evidence>
<name>A0A0A9C537_ARUDO</name>
<feature type="compositionally biased region" description="Gly residues" evidence="1">
    <location>
        <begin position="51"/>
        <end position="64"/>
    </location>
</feature>
<evidence type="ECO:0000256" key="1">
    <source>
        <dbReference type="SAM" id="MobiDB-lite"/>
    </source>
</evidence>
<organism evidence="2">
    <name type="scientific">Arundo donax</name>
    <name type="common">Giant reed</name>
    <name type="synonym">Donax arundinaceus</name>
    <dbReference type="NCBI Taxonomy" id="35708"/>
    <lineage>
        <taxon>Eukaryota</taxon>
        <taxon>Viridiplantae</taxon>
        <taxon>Streptophyta</taxon>
        <taxon>Embryophyta</taxon>
        <taxon>Tracheophyta</taxon>
        <taxon>Spermatophyta</taxon>
        <taxon>Magnoliopsida</taxon>
        <taxon>Liliopsida</taxon>
        <taxon>Poales</taxon>
        <taxon>Poaceae</taxon>
        <taxon>PACMAD clade</taxon>
        <taxon>Arundinoideae</taxon>
        <taxon>Arundineae</taxon>
        <taxon>Arundo</taxon>
    </lineage>
</organism>
<protein>
    <submittedName>
        <fullName evidence="2">Uncharacterized protein</fullName>
    </submittedName>
</protein>
<feature type="compositionally biased region" description="Basic and acidic residues" evidence="1">
    <location>
        <begin position="14"/>
        <end position="37"/>
    </location>
</feature>
<proteinExistence type="predicted"/>
<feature type="region of interest" description="Disordered" evidence="1">
    <location>
        <begin position="1"/>
        <end position="89"/>
    </location>
</feature>
<accession>A0A0A9C537</accession>
<reference evidence="2" key="1">
    <citation type="submission" date="2014-09" db="EMBL/GenBank/DDBJ databases">
        <authorList>
            <person name="Magalhaes I.L.F."/>
            <person name="Oliveira U."/>
            <person name="Santos F.R."/>
            <person name="Vidigal T.H.D.A."/>
            <person name="Brescovit A.D."/>
            <person name="Santos A.J."/>
        </authorList>
    </citation>
    <scope>NUCLEOTIDE SEQUENCE</scope>
    <source>
        <tissue evidence="2">Shoot tissue taken approximately 20 cm above the soil surface</tissue>
    </source>
</reference>
<sequence length="89" mass="9759">MDEGPAGAARRARVKELAEKVHDGGRRAIGRRLEGHGLTRRRARTEEEGGGGHGGSWRGGGRGQEQGEEDGRRRWHGRPSGIRGRMKQP</sequence>
<dbReference type="AlphaFoldDB" id="A0A0A9C537"/>
<reference evidence="2" key="2">
    <citation type="journal article" date="2015" name="Data Brief">
        <title>Shoot transcriptome of the giant reed, Arundo donax.</title>
        <authorList>
            <person name="Barrero R.A."/>
            <person name="Guerrero F.D."/>
            <person name="Moolhuijzen P."/>
            <person name="Goolsby J.A."/>
            <person name="Tidwell J."/>
            <person name="Bellgard S.E."/>
            <person name="Bellgard M.I."/>
        </authorList>
    </citation>
    <scope>NUCLEOTIDE SEQUENCE</scope>
    <source>
        <tissue evidence="2">Shoot tissue taken approximately 20 cm above the soil surface</tissue>
    </source>
</reference>